<dbReference type="InterPro" id="IPR039195">
    <property type="entry name" value="ANKRD40"/>
</dbReference>
<evidence type="ECO:0000313" key="3">
    <source>
        <dbReference type="EMBL" id="GCC18892.1"/>
    </source>
</evidence>
<dbReference type="EMBL" id="BEZZ01001473">
    <property type="protein sequence ID" value="GCC18892.1"/>
    <property type="molecule type" value="Genomic_DNA"/>
</dbReference>
<dbReference type="PROSITE" id="PS50088">
    <property type="entry name" value="ANK_REPEAT"/>
    <property type="match status" value="1"/>
</dbReference>
<organism evidence="3 4">
    <name type="scientific">Chiloscyllium punctatum</name>
    <name type="common">Brownbanded bambooshark</name>
    <name type="synonym">Hemiscyllium punctatum</name>
    <dbReference type="NCBI Taxonomy" id="137246"/>
    <lineage>
        <taxon>Eukaryota</taxon>
        <taxon>Metazoa</taxon>
        <taxon>Chordata</taxon>
        <taxon>Craniata</taxon>
        <taxon>Vertebrata</taxon>
        <taxon>Chondrichthyes</taxon>
        <taxon>Elasmobranchii</taxon>
        <taxon>Galeomorphii</taxon>
        <taxon>Galeoidea</taxon>
        <taxon>Orectolobiformes</taxon>
        <taxon>Hemiscylliidae</taxon>
        <taxon>Chiloscyllium</taxon>
    </lineage>
</organism>
<dbReference type="Gene3D" id="1.25.40.20">
    <property type="entry name" value="Ankyrin repeat-containing domain"/>
    <property type="match status" value="1"/>
</dbReference>
<feature type="compositionally biased region" description="Polar residues" evidence="2">
    <location>
        <begin position="101"/>
        <end position="111"/>
    </location>
</feature>
<sequence>TCLHWACKRGHTQIVSYLLDAGANKDILTNKGESAAQLTMKRELRAMLGVDEDSEPVVNGESTLPFLPNYLANPSFPYVEKRESKSTEAAAAGSLTDRKPSLTSQQQNTLATGPPATFQPLFFTGAYPINEQELVLKVRVHNPAVRDDDFIEVELDRQELTYQALLRVSCQELCIDPKQVAKIRKLPNTLLRKKGDPALSSVPATLTERPCYNQGAATLTY</sequence>
<dbReference type="Pfam" id="PF00023">
    <property type="entry name" value="Ank"/>
    <property type="match status" value="1"/>
</dbReference>
<protein>
    <submittedName>
        <fullName evidence="3">Uncharacterized protein</fullName>
    </submittedName>
</protein>
<dbReference type="OrthoDB" id="194358at2759"/>
<keyword evidence="1" id="KW-0040">ANK repeat</keyword>
<comment type="caution">
    <text evidence="3">The sequence shown here is derived from an EMBL/GenBank/DDBJ whole genome shotgun (WGS) entry which is preliminary data.</text>
</comment>
<accession>A0A401RL67</accession>
<dbReference type="SUPFAM" id="SSF48403">
    <property type="entry name" value="Ankyrin repeat"/>
    <property type="match status" value="1"/>
</dbReference>
<dbReference type="InterPro" id="IPR002110">
    <property type="entry name" value="Ankyrin_rpt"/>
</dbReference>
<dbReference type="AlphaFoldDB" id="A0A401RL67"/>
<dbReference type="PANTHER" id="PTHR24192:SF3">
    <property type="entry name" value="ANKYRIN REPEAT DOMAIN 40"/>
    <property type="match status" value="1"/>
</dbReference>
<name>A0A401RL67_CHIPU</name>
<dbReference type="STRING" id="137246.A0A401RL67"/>
<dbReference type="PROSITE" id="PS50297">
    <property type="entry name" value="ANK_REP_REGION"/>
    <property type="match status" value="1"/>
</dbReference>
<feature type="region of interest" description="Disordered" evidence="2">
    <location>
        <begin position="87"/>
        <end position="113"/>
    </location>
</feature>
<gene>
    <name evidence="3" type="ORF">chiPu_0018107</name>
</gene>
<evidence type="ECO:0000256" key="1">
    <source>
        <dbReference type="PROSITE-ProRule" id="PRU00023"/>
    </source>
</evidence>
<dbReference type="OMA" id="GAYPINE"/>
<feature type="non-terminal residue" evidence="3">
    <location>
        <position position="1"/>
    </location>
</feature>
<dbReference type="PANTHER" id="PTHR24192">
    <property type="entry name" value="ANKYRIN REPEAT DOMAIN 40"/>
    <property type="match status" value="1"/>
</dbReference>
<evidence type="ECO:0000313" key="4">
    <source>
        <dbReference type="Proteomes" id="UP000287033"/>
    </source>
</evidence>
<feature type="repeat" description="ANK" evidence="1">
    <location>
        <begin position="1"/>
        <end position="30"/>
    </location>
</feature>
<dbReference type="InterPro" id="IPR036770">
    <property type="entry name" value="Ankyrin_rpt-contain_sf"/>
</dbReference>
<evidence type="ECO:0000256" key="2">
    <source>
        <dbReference type="SAM" id="MobiDB-lite"/>
    </source>
</evidence>
<dbReference type="Proteomes" id="UP000287033">
    <property type="component" value="Unassembled WGS sequence"/>
</dbReference>
<proteinExistence type="predicted"/>
<reference evidence="3 4" key="1">
    <citation type="journal article" date="2018" name="Nat. Ecol. Evol.">
        <title>Shark genomes provide insights into elasmobranch evolution and the origin of vertebrates.</title>
        <authorList>
            <person name="Hara Y"/>
            <person name="Yamaguchi K"/>
            <person name="Onimaru K"/>
            <person name="Kadota M"/>
            <person name="Koyanagi M"/>
            <person name="Keeley SD"/>
            <person name="Tatsumi K"/>
            <person name="Tanaka K"/>
            <person name="Motone F"/>
            <person name="Kageyama Y"/>
            <person name="Nozu R"/>
            <person name="Adachi N"/>
            <person name="Nishimura O"/>
            <person name="Nakagawa R"/>
            <person name="Tanegashima C"/>
            <person name="Kiyatake I"/>
            <person name="Matsumoto R"/>
            <person name="Murakumo K"/>
            <person name="Nishida K"/>
            <person name="Terakita A"/>
            <person name="Kuratani S"/>
            <person name="Sato K"/>
            <person name="Hyodo S Kuraku.S."/>
        </authorList>
    </citation>
    <scope>NUCLEOTIDE SEQUENCE [LARGE SCALE GENOMIC DNA]</scope>
</reference>
<keyword evidence="4" id="KW-1185">Reference proteome</keyword>